<feature type="chain" id="PRO_5011585535" evidence="1">
    <location>
        <begin position="31"/>
        <end position="421"/>
    </location>
</feature>
<name>A0A1G6HS60_9BURK</name>
<dbReference type="AlphaFoldDB" id="A0A1G6HS60"/>
<organism evidence="2 3">
    <name type="scientific">Paraburkholderia lycopersici</name>
    <dbReference type="NCBI Taxonomy" id="416944"/>
    <lineage>
        <taxon>Bacteria</taxon>
        <taxon>Pseudomonadati</taxon>
        <taxon>Pseudomonadota</taxon>
        <taxon>Betaproteobacteria</taxon>
        <taxon>Burkholderiales</taxon>
        <taxon>Burkholderiaceae</taxon>
        <taxon>Paraburkholderia</taxon>
    </lineage>
</organism>
<dbReference type="OrthoDB" id="9779968at2"/>
<feature type="signal peptide" evidence="1">
    <location>
        <begin position="1"/>
        <end position="30"/>
    </location>
</feature>
<evidence type="ECO:0000256" key="1">
    <source>
        <dbReference type="SAM" id="SignalP"/>
    </source>
</evidence>
<dbReference type="InterPro" id="IPR010869">
    <property type="entry name" value="DUF1501"/>
</dbReference>
<keyword evidence="1" id="KW-0732">Signal</keyword>
<reference evidence="3" key="1">
    <citation type="submission" date="2016-09" db="EMBL/GenBank/DDBJ databases">
        <authorList>
            <person name="Varghese N."/>
            <person name="Submissions S."/>
        </authorList>
    </citation>
    <scope>NUCLEOTIDE SEQUENCE [LARGE SCALE GENOMIC DNA]</scope>
    <source>
        <strain evidence="3">TNe-862</strain>
    </source>
</reference>
<dbReference type="Proteomes" id="UP000198908">
    <property type="component" value="Unassembled WGS sequence"/>
</dbReference>
<keyword evidence="3" id="KW-1185">Reference proteome</keyword>
<dbReference type="InterPro" id="IPR006311">
    <property type="entry name" value="TAT_signal"/>
</dbReference>
<evidence type="ECO:0000313" key="3">
    <source>
        <dbReference type="Proteomes" id="UP000198908"/>
    </source>
</evidence>
<dbReference type="Pfam" id="PF07394">
    <property type="entry name" value="DUF1501"/>
    <property type="match status" value="1"/>
</dbReference>
<dbReference type="RefSeq" id="WP_091995306.1">
    <property type="nucleotide sequence ID" value="NZ_FMYQ01000003.1"/>
</dbReference>
<proteinExistence type="predicted"/>
<dbReference type="PANTHER" id="PTHR43737">
    <property type="entry name" value="BLL7424 PROTEIN"/>
    <property type="match status" value="1"/>
</dbReference>
<accession>A0A1G6HS60</accession>
<protein>
    <submittedName>
        <fullName evidence="2">Uncharacterized conserved protein, DUF1501 family</fullName>
    </submittedName>
</protein>
<gene>
    <name evidence="2" type="ORF">SAMN05421548_10368</name>
</gene>
<dbReference type="EMBL" id="FMYQ01000003">
    <property type="protein sequence ID" value="SDB96326.1"/>
    <property type="molecule type" value="Genomic_DNA"/>
</dbReference>
<sequence>MKRRDFLAAGATAAAAMAGAALSLPGSARAQGTALVGQFTGQLVGHDTHDTAPGYENLLILVELKGGNDSLNTVVPFADPLYNRYRPNIAVPRARAVQLDERTALHPSLAPLMSMWRARELAIVQGVGYAQPNRSHFRSIEIWDTASRSDQYLREGWLTRAFASQPVPRGFAADALVLGSAEMGPLANGACTIALANPAPFASDSPFGASVLLRERNLALAGVVDVESGNGCAANALRPRAGALKTSFAPGAFGASIKTAMQALASAGTPKGVPALGRGGVAAIRLTLNGFDTHENQPQRHADLLHQFAAGMVALRAALVELGRWNRTLIVTYAEFGRRVRENPSRGTDHGAASAHFVAGGGVAGGLYGQAPQLARLDGNGDLPVSVDFRRIYATVLGPWWGLDARAVLQQRFEPLPLLRA</sequence>
<dbReference type="PROSITE" id="PS51318">
    <property type="entry name" value="TAT"/>
    <property type="match status" value="1"/>
</dbReference>
<evidence type="ECO:0000313" key="2">
    <source>
        <dbReference type="EMBL" id="SDB96326.1"/>
    </source>
</evidence>
<dbReference type="STRING" id="416944.SAMN05421548_10368"/>
<dbReference type="PANTHER" id="PTHR43737:SF1">
    <property type="entry name" value="DUF1501 DOMAIN-CONTAINING PROTEIN"/>
    <property type="match status" value="1"/>
</dbReference>